<protein>
    <submittedName>
        <fullName evidence="1">Uncharacterized protein</fullName>
    </submittedName>
</protein>
<dbReference type="Proteomes" id="UP000314294">
    <property type="component" value="Unassembled WGS sequence"/>
</dbReference>
<evidence type="ECO:0000313" key="1">
    <source>
        <dbReference type="EMBL" id="TNN87250.1"/>
    </source>
</evidence>
<proteinExistence type="predicted"/>
<evidence type="ECO:0000313" key="2">
    <source>
        <dbReference type="Proteomes" id="UP000314294"/>
    </source>
</evidence>
<organism evidence="1 2">
    <name type="scientific">Liparis tanakae</name>
    <name type="common">Tanaka's snailfish</name>
    <dbReference type="NCBI Taxonomy" id="230148"/>
    <lineage>
        <taxon>Eukaryota</taxon>
        <taxon>Metazoa</taxon>
        <taxon>Chordata</taxon>
        <taxon>Craniata</taxon>
        <taxon>Vertebrata</taxon>
        <taxon>Euteleostomi</taxon>
        <taxon>Actinopterygii</taxon>
        <taxon>Neopterygii</taxon>
        <taxon>Teleostei</taxon>
        <taxon>Neoteleostei</taxon>
        <taxon>Acanthomorphata</taxon>
        <taxon>Eupercaria</taxon>
        <taxon>Perciformes</taxon>
        <taxon>Cottioidei</taxon>
        <taxon>Cottales</taxon>
        <taxon>Liparidae</taxon>
        <taxon>Liparis</taxon>
    </lineage>
</organism>
<dbReference type="EMBL" id="SRLO01000011">
    <property type="protein sequence ID" value="TNN87250.1"/>
    <property type="molecule type" value="Genomic_DNA"/>
</dbReference>
<accession>A0A4Z2JAX1</accession>
<sequence length="149" mass="17137">MKDKFRDSPLNKTRGNEEAALYPSWSSYCLRKQSPAGKKSQQRSWYIFHTGYRGLTHNDEHWIRARHHKPIAQSRAQHQIAMKQRNEVTLMSSGRLTWSQWTETLYRHGRDAETQEARSAGKHRQTGRVPEGIQCCGSSVCGPDAAVTR</sequence>
<comment type="caution">
    <text evidence="1">The sequence shown here is derived from an EMBL/GenBank/DDBJ whole genome shotgun (WGS) entry which is preliminary data.</text>
</comment>
<reference evidence="1 2" key="1">
    <citation type="submission" date="2019-03" db="EMBL/GenBank/DDBJ databases">
        <title>First draft genome of Liparis tanakae, snailfish: a comprehensive survey of snailfish specific genes.</title>
        <authorList>
            <person name="Kim W."/>
            <person name="Song I."/>
            <person name="Jeong J.-H."/>
            <person name="Kim D."/>
            <person name="Kim S."/>
            <person name="Ryu S."/>
            <person name="Song J.Y."/>
            <person name="Lee S.K."/>
        </authorList>
    </citation>
    <scope>NUCLEOTIDE SEQUENCE [LARGE SCALE GENOMIC DNA]</scope>
    <source>
        <tissue evidence="1">Muscle</tissue>
    </source>
</reference>
<name>A0A4Z2JAX1_9TELE</name>
<gene>
    <name evidence="1" type="ORF">EYF80_002452</name>
</gene>
<keyword evidence="2" id="KW-1185">Reference proteome</keyword>
<dbReference type="AlphaFoldDB" id="A0A4Z2JAX1"/>